<accession>A0AAV0AZW8</accession>
<dbReference type="Proteomes" id="UP001153365">
    <property type="component" value="Unassembled WGS sequence"/>
</dbReference>
<evidence type="ECO:0000256" key="2">
    <source>
        <dbReference type="SAM" id="Phobius"/>
    </source>
</evidence>
<evidence type="ECO:0000256" key="1">
    <source>
        <dbReference type="SAM" id="MobiDB-lite"/>
    </source>
</evidence>
<feature type="compositionally biased region" description="Low complexity" evidence="1">
    <location>
        <begin position="138"/>
        <end position="148"/>
    </location>
</feature>
<feature type="compositionally biased region" description="Basic and acidic residues" evidence="1">
    <location>
        <begin position="149"/>
        <end position="160"/>
    </location>
</feature>
<dbReference type="EMBL" id="CALTRL010002615">
    <property type="protein sequence ID" value="CAH7676229.1"/>
    <property type="molecule type" value="Genomic_DNA"/>
</dbReference>
<keyword evidence="2" id="KW-1133">Transmembrane helix</keyword>
<feature type="transmembrane region" description="Helical" evidence="2">
    <location>
        <begin position="262"/>
        <end position="285"/>
    </location>
</feature>
<comment type="caution">
    <text evidence="3">The sequence shown here is derived from an EMBL/GenBank/DDBJ whole genome shotgun (WGS) entry which is preliminary data.</text>
</comment>
<evidence type="ECO:0000313" key="4">
    <source>
        <dbReference type="Proteomes" id="UP001153365"/>
    </source>
</evidence>
<reference evidence="3" key="1">
    <citation type="submission" date="2022-06" db="EMBL/GenBank/DDBJ databases">
        <authorList>
            <consortium name="SYNGENTA / RWTH Aachen University"/>
        </authorList>
    </citation>
    <scope>NUCLEOTIDE SEQUENCE</scope>
</reference>
<keyword evidence="2" id="KW-0472">Membrane</keyword>
<protein>
    <submittedName>
        <fullName evidence="3">Expressed protein</fullName>
    </submittedName>
</protein>
<dbReference type="Pfam" id="PF15159">
    <property type="entry name" value="PIG-Y"/>
    <property type="match status" value="1"/>
</dbReference>
<organism evidence="3 4">
    <name type="scientific">Phakopsora pachyrhizi</name>
    <name type="common">Asian soybean rust disease fungus</name>
    <dbReference type="NCBI Taxonomy" id="170000"/>
    <lineage>
        <taxon>Eukaryota</taxon>
        <taxon>Fungi</taxon>
        <taxon>Dikarya</taxon>
        <taxon>Basidiomycota</taxon>
        <taxon>Pucciniomycotina</taxon>
        <taxon>Pucciniomycetes</taxon>
        <taxon>Pucciniales</taxon>
        <taxon>Phakopsoraceae</taxon>
        <taxon>Phakopsora</taxon>
    </lineage>
</organism>
<name>A0AAV0AZW8_PHAPC</name>
<sequence>MRNDENYEIFNKELVRRIRSDRIRRRRQHQRVIGPASTPLIDNDEEDYYDQKKLLKLRGNQKDEEDVSMKCLSSSSLVRGRSEDESLGRIRRSSSNLLMRESSTIDVRSLWNQKLWIKGDENSESHDDGTILNLSKSNLSSSSSSIYSSDRRDNRRDQSHIQRKNLSNDKSSIETDSDESRRTLLIGFLMLICSFLIWTVLIFVILSNFQTFNLLPTSFIDKHPKSIKSYHHQKETFQDQINKISYNRVRTSRTLDQNGLNYYLYFFSLQIFFYLGFVIINWGGLKIFKHS</sequence>
<dbReference type="InterPro" id="IPR029164">
    <property type="entry name" value="PIG-Y"/>
</dbReference>
<keyword evidence="4" id="KW-1185">Reference proteome</keyword>
<feature type="region of interest" description="Disordered" evidence="1">
    <location>
        <begin position="138"/>
        <end position="174"/>
    </location>
</feature>
<proteinExistence type="predicted"/>
<keyword evidence="2" id="KW-0812">Transmembrane</keyword>
<evidence type="ECO:0000313" key="3">
    <source>
        <dbReference type="EMBL" id="CAH7676229.1"/>
    </source>
</evidence>
<gene>
    <name evidence="3" type="ORF">PPACK8108_LOCUS11341</name>
</gene>
<dbReference type="AlphaFoldDB" id="A0AAV0AZW8"/>
<feature type="transmembrane region" description="Helical" evidence="2">
    <location>
        <begin position="184"/>
        <end position="206"/>
    </location>
</feature>